<gene>
    <name evidence="2" type="ORF">EYF80_002269</name>
</gene>
<keyword evidence="3" id="KW-1185">Reference proteome</keyword>
<name>A0A4Z2JE84_9TELE</name>
<sequence length="193" mass="20316">MKAELTDGVGVSCWPSAKAPGPQCPSPSLPRSLWATRAKELTASDLGASEAPREKDVRAGQPSLGEPRGEQPPRRTAGVLNTPLPARIIVISSLRLLSRPRHQLHTPELGVCQSGFPHIARVVLSVCLHTEQSCINGAGDMNGEEGWYTDPGNADIPTGSPHGGHCASDSVTATMCHSRKQKGLMTLNCSGAV</sequence>
<protein>
    <submittedName>
        <fullName evidence="2">Uncharacterized protein</fullName>
    </submittedName>
</protein>
<evidence type="ECO:0000313" key="2">
    <source>
        <dbReference type="EMBL" id="TNN87552.1"/>
    </source>
</evidence>
<dbReference type="EMBL" id="SRLO01000010">
    <property type="protein sequence ID" value="TNN87552.1"/>
    <property type="molecule type" value="Genomic_DNA"/>
</dbReference>
<feature type="region of interest" description="Disordered" evidence="1">
    <location>
        <begin position="1"/>
        <end position="79"/>
    </location>
</feature>
<evidence type="ECO:0000256" key="1">
    <source>
        <dbReference type="SAM" id="MobiDB-lite"/>
    </source>
</evidence>
<evidence type="ECO:0000313" key="3">
    <source>
        <dbReference type="Proteomes" id="UP000314294"/>
    </source>
</evidence>
<proteinExistence type="predicted"/>
<reference evidence="2 3" key="1">
    <citation type="submission" date="2019-03" db="EMBL/GenBank/DDBJ databases">
        <title>First draft genome of Liparis tanakae, snailfish: a comprehensive survey of snailfish specific genes.</title>
        <authorList>
            <person name="Kim W."/>
            <person name="Song I."/>
            <person name="Jeong J.-H."/>
            <person name="Kim D."/>
            <person name="Kim S."/>
            <person name="Ryu S."/>
            <person name="Song J.Y."/>
            <person name="Lee S.K."/>
        </authorList>
    </citation>
    <scope>NUCLEOTIDE SEQUENCE [LARGE SCALE GENOMIC DNA]</scope>
    <source>
        <tissue evidence="2">Muscle</tissue>
    </source>
</reference>
<dbReference type="Proteomes" id="UP000314294">
    <property type="component" value="Unassembled WGS sequence"/>
</dbReference>
<organism evidence="2 3">
    <name type="scientific">Liparis tanakae</name>
    <name type="common">Tanaka's snailfish</name>
    <dbReference type="NCBI Taxonomy" id="230148"/>
    <lineage>
        <taxon>Eukaryota</taxon>
        <taxon>Metazoa</taxon>
        <taxon>Chordata</taxon>
        <taxon>Craniata</taxon>
        <taxon>Vertebrata</taxon>
        <taxon>Euteleostomi</taxon>
        <taxon>Actinopterygii</taxon>
        <taxon>Neopterygii</taxon>
        <taxon>Teleostei</taxon>
        <taxon>Neoteleostei</taxon>
        <taxon>Acanthomorphata</taxon>
        <taxon>Eupercaria</taxon>
        <taxon>Perciformes</taxon>
        <taxon>Cottioidei</taxon>
        <taxon>Cottales</taxon>
        <taxon>Liparidae</taxon>
        <taxon>Liparis</taxon>
    </lineage>
</organism>
<comment type="caution">
    <text evidence="2">The sequence shown here is derived from an EMBL/GenBank/DDBJ whole genome shotgun (WGS) entry which is preliminary data.</text>
</comment>
<accession>A0A4Z2JE84</accession>
<dbReference type="AlphaFoldDB" id="A0A4Z2JE84"/>